<comment type="caution">
    <text evidence="5">The sequence shown here is derived from an EMBL/GenBank/DDBJ whole genome shotgun (WGS) entry which is preliminary data.</text>
</comment>
<keyword evidence="3" id="KW-0560">Oxidoreductase</keyword>
<dbReference type="CDD" id="cd05259">
    <property type="entry name" value="PCBER_SDR_a"/>
    <property type="match status" value="1"/>
</dbReference>
<gene>
    <name evidence="5" type="ORF">K431DRAFT_289748</name>
</gene>
<dbReference type="Gene3D" id="3.40.50.720">
    <property type="entry name" value="NAD(P)-binding Rossmann-like Domain"/>
    <property type="match status" value="1"/>
</dbReference>
<dbReference type="InterPro" id="IPR036291">
    <property type="entry name" value="NAD(P)-bd_dom_sf"/>
</dbReference>
<dbReference type="Proteomes" id="UP000799441">
    <property type="component" value="Unassembled WGS sequence"/>
</dbReference>
<reference evidence="5" key="1">
    <citation type="journal article" date="2020" name="Stud. Mycol.">
        <title>101 Dothideomycetes genomes: a test case for predicting lifestyles and emergence of pathogens.</title>
        <authorList>
            <person name="Haridas S."/>
            <person name="Albert R."/>
            <person name="Binder M."/>
            <person name="Bloem J."/>
            <person name="Labutti K."/>
            <person name="Salamov A."/>
            <person name="Andreopoulos B."/>
            <person name="Baker S."/>
            <person name="Barry K."/>
            <person name="Bills G."/>
            <person name="Bluhm B."/>
            <person name="Cannon C."/>
            <person name="Castanera R."/>
            <person name="Culley D."/>
            <person name="Daum C."/>
            <person name="Ezra D."/>
            <person name="Gonzalez J."/>
            <person name="Henrissat B."/>
            <person name="Kuo A."/>
            <person name="Liang C."/>
            <person name="Lipzen A."/>
            <person name="Lutzoni F."/>
            <person name="Magnuson J."/>
            <person name="Mondo S."/>
            <person name="Nolan M."/>
            <person name="Ohm R."/>
            <person name="Pangilinan J."/>
            <person name="Park H.-J."/>
            <person name="Ramirez L."/>
            <person name="Alfaro M."/>
            <person name="Sun H."/>
            <person name="Tritt A."/>
            <person name="Yoshinaga Y."/>
            <person name="Zwiers L.-H."/>
            <person name="Turgeon B."/>
            <person name="Goodwin S."/>
            <person name="Spatafora J."/>
            <person name="Crous P."/>
            <person name="Grigoriev I."/>
        </authorList>
    </citation>
    <scope>NUCLEOTIDE SEQUENCE</scope>
    <source>
        <strain evidence="5">CBS 116435</strain>
    </source>
</reference>
<dbReference type="InterPro" id="IPR051609">
    <property type="entry name" value="NmrA/Isoflavone_reductase-like"/>
</dbReference>
<dbReference type="PANTHER" id="PTHR47706:SF7">
    <property type="entry name" value="CIPA-LIKE, PUTATIVE (AFU_ORTHOLOGUE AFUA_1G01630)-RELATED"/>
    <property type="match status" value="1"/>
</dbReference>
<dbReference type="GO" id="GO:0016491">
    <property type="term" value="F:oxidoreductase activity"/>
    <property type="evidence" value="ECO:0007669"/>
    <property type="project" value="UniProtKB-KW"/>
</dbReference>
<protein>
    <submittedName>
        <fullName evidence="5">Oxidoreductase CipA</fullName>
    </submittedName>
</protein>
<dbReference type="EMBL" id="MU003903">
    <property type="protein sequence ID" value="KAF2716038.1"/>
    <property type="molecule type" value="Genomic_DNA"/>
</dbReference>
<evidence type="ECO:0000313" key="6">
    <source>
        <dbReference type="Proteomes" id="UP000799441"/>
    </source>
</evidence>
<dbReference type="InterPro" id="IPR016040">
    <property type="entry name" value="NAD(P)-bd_dom"/>
</dbReference>
<dbReference type="AlphaFoldDB" id="A0A9P4UJT7"/>
<evidence type="ECO:0000256" key="1">
    <source>
        <dbReference type="ARBA" id="ARBA00005725"/>
    </source>
</evidence>
<organism evidence="5 6">
    <name type="scientific">Polychaeton citri CBS 116435</name>
    <dbReference type="NCBI Taxonomy" id="1314669"/>
    <lineage>
        <taxon>Eukaryota</taxon>
        <taxon>Fungi</taxon>
        <taxon>Dikarya</taxon>
        <taxon>Ascomycota</taxon>
        <taxon>Pezizomycotina</taxon>
        <taxon>Dothideomycetes</taxon>
        <taxon>Dothideomycetidae</taxon>
        <taxon>Capnodiales</taxon>
        <taxon>Capnodiaceae</taxon>
        <taxon>Polychaeton</taxon>
    </lineage>
</organism>
<keyword evidence="6" id="KW-1185">Reference proteome</keyword>
<sequence>MAQYASEQPAGYINAIKNVAIVGAAGNVGSFIVKSLLETGKHNITAITRAGSSSKIPDGVKAAEIDYEKPDTIVKALEGQDVIIISLSVMAPRDTQSKLIQAAADAGVPFVIPNQWGGDSLNKKLGEDIILGKGYQAARDQVEQLGKSSWIDINCSFWYEFSLGGTIDRYGFDFDKKEVVFYDDGEEKINTSTWPQTGRAVAALLSLKVLPDDADDKSATLSQFRNSPVRVSSFCVSQKDMFESVKRVTGTTDADWKISHVDSSKRWEENMGELMKGNALAFGRVLYTRIFFPTGEGNFEASRGLHNELLGLPKEDIDEATKTGIQLAKDGHVYGATTHT</sequence>
<dbReference type="OrthoDB" id="419598at2759"/>
<feature type="domain" description="NAD(P)-binding" evidence="4">
    <location>
        <begin position="23"/>
        <end position="140"/>
    </location>
</feature>
<dbReference type="InterPro" id="IPR045312">
    <property type="entry name" value="PCBER-like"/>
</dbReference>
<evidence type="ECO:0000259" key="4">
    <source>
        <dbReference type="Pfam" id="PF13460"/>
    </source>
</evidence>
<proteinExistence type="inferred from homology"/>
<name>A0A9P4UJT7_9PEZI</name>
<dbReference type="PANTHER" id="PTHR47706">
    <property type="entry name" value="NMRA-LIKE FAMILY PROTEIN"/>
    <property type="match status" value="1"/>
</dbReference>
<dbReference type="Pfam" id="PF13460">
    <property type="entry name" value="NAD_binding_10"/>
    <property type="match status" value="1"/>
</dbReference>
<dbReference type="SUPFAM" id="SSF51735">
    <property type="entry name" value="NAD(P)-binding Rossmann-fold domains"/>
    <property type="match status" value="1"/>
</dbReference>
<evidence type="ECO:0000256" key="2">
    <source>
        <dbReference type="ARBA" id="ARBA00022857"/>
    </source>
</evidence>
<keyword evidence="2" id="KW-0521">NADP</keyword>
<accession>A0A9P4UJT7</accession>
<comment type="similarity">
    <text evidence="1">Belongs to the NmrA-type oxidoreductase family. Isoflavone reductase subfamily.</text>
</comment>
<evidence type="ECO:0000313" key="5">
    <source>
        <dbReference type="EMBL" id="KAF2716038.1"/>
    </source>
</evidence>
<evidence type="ECO:0000256" key="3">
    <source>
        <dbReference type="ARBA" id="ARBA00023002"/>
    </source>
</evidence>